<feature type="compositionally biased region" description="Basic and acidic residues" evidence="3">
    <location>
        <begin position="10"/>
        <end position="22"/>
    </location>
</feature>
<protein>
    <recommendedName>
        <fullName evidence="4">Reverse transcriptase Ty1/copia-type domain-containing protein</fullName>
    </recommendedName>
</protein>
<keyword evidence="2" id="KW-0496">Mitochondrion</keyword>
<dbReference type="EMBL" id="KQ031215">
    <property type="protein sequence ID" value="KJZ67918.1"/>
    <property type="molecule type" value="Genomic_DNA"/>
</dbReference>
<dbReference type="InterPro" id="IPR013103">
    <property type="entry name" value="RVT_2"/>
</dbReference>
<evidence type="ECO:0000313" key="6">
    <source>
        <dbReference type="Proteomes" id="UP000054481"/>
    </source>
</evidence>
<dbReference type="InterPro" id="IPR043502">
    <property type="entry name" value="DNA/RNA_pol_sf"/>
</dbReference>
<proteinExistence type="predicted"/>
<accession>A0A0F7ZQI4</accession>
<dbReference type="Proteomes" id="UP000054481">
    <property type="component" value="Unassembled WGS sequence"/>
</dbReference>
<evidence type="ECO:0000313" key="5">
    <source>
        <dbReference type="EMBL" id="KJZ67918.1"/>
    </source>
</evidence>
<dbReference type="PANTHER" id="PTHR11439:SF438">
    <property type="entry name" value="REVERSE TRANSCRIPTASE TY1_COPIA-TYPE DOMAIN-CONTAINING PROTEIN"/>
    <property type="match status" value="1"/>
</dbReference>
<sequence>MVLGEESDNADTRSQDIPHGGDDFDNQESAQAIYPSPSLSREVEETQQLRRSSRPPKPRTFGAFSTQKAQFHSSFFLGREEKLHRRALPPEPQRYKELKAHRFGPQFKEAAHSEWKSLQERNTFRAVPRDQVTGKPLPLTWVFKYRFDKHGFLVKFKARLCVRGDLQQLGDKDTYAATLAGRSFRILMAIAAKFDLETRQLDAVNAFTNSFLDDDEEVYVLFPDGYHRQGWVLRLIRALYGLRRSPLLWQKDLTAAFEELGLTQCPDEPCIFQNEWLTVFFFVDDIVFLYWKENTAAAEQLAAALKHKYAMTDQGELQWFLGIRVLRDRPNRKLWLCQDSYIEKMVQRYDLRRVDQFKGAPFPCNDLQPHSGQASPNEIQLYQSKIGSLNYTAVITRPDIAKAASKLAEFLNNPSDQHAQLADNLIEYLYASRYLAIQFSGSSRSDGSPVNMDPLQSQHHSDFKCASDAAFADDQITRKSSQGSILTLFGGPIIWKAGKQDTVTTSSTEAELLALTHTAKETIATFRLFQRLSLKLDGIPTIQCDNLQTIRLVTQDIPRLRTALRHIDIHTCWARQAYGAGLFKLVYTPTSQMIADGLTKPLPGQKFESFVKQLGLVDIFTLLGI</sequence>
<dbReference type="SUPFAM" id="SSF56672">
    <property type="entry name" value="DNA/RNA polymerases"/>
    <property type="match status" value="1"/>
</dbReference>
<evidence type="ECO:0000259" key="4">
    <source>
        <dbReference type="Pfam" id="PF07727"/>
    </source>
</evidence>
<dbReference type="Pfam" id="PF07727">
    <property type="entry name" value="RVT_2"/>
    <property type="match status" value="1"/>
</dbReference>
<organism evidence="5 6">
    <name type="scientific">Hirsutella minnesotensis 3608</name>
    <dbReference type="NCBI Taxonomy" id="1043627"/>
    <lineage>
        <taxon>Eukaryota</taxon>
        <taxon>Fungi</taxon>
        <taxon>Dikarya</taxon>
        <taxon>Ascomycota</taxon>
        <taxon>Pezizomycotina</taxon>
        <taxon>Sordariomycetes</taxon>
        <taxon>Hypocreomycetidae</taxon>
        <taxon>Hypocreales</taxon>
        <taxon>Ophiocordycipitaceae</taxon>
        <taxon>Hirsutella</taxon>
    </lineage>
</organism>
<evidence type="ECO:0000256" key="1">
    <source>
        <dbReference type="ARBA" id="ARBA00004173"/>
    </source>
</evidence>
<dbReference type="OrthoDB" id="4927525at2759"/>
<dbReference type="AlphaFoldDB" id="A0A0F7ZQI4"/>
<dbReference type="GO" id="GO:0005739">
    <property type="term" value="C:mitochondrion"/>
    <property type="evidence" value="ECO:0007669"/>
    <property type="project" value="UniProtKB-SubCell"/>
</dbReference>
<feature type="region of interest" description="Disordered" evidence="3">
    <location>
        <begin position="1"/>
        <end position="62"/>
    </location>
</feature>
<evidence type="ECO:0000256" key="3">
    <source>
        <dbReference type="SAM" id="MobiDB-lite"/>
    </source>
</evidence>
<gene>
    <name evidence="5" type="ORF">HIM_12693</name>
</gene>
<name>A0A0F7ZQI4_9HYPO</name>
<evidence type="ECO:0000256" key="2">
    <source>
        <dbReference type="ARBA" id="ARBA00023128"/>
    </source>
</evidence>
<dbReference type="CDD" id="cd09272">
    <property type="entry name" value="RNase_HI_RT_Ty1"/>
    <property type="match status" value="1"/>
</dbReference>
<reference evidence="5 6" key="1">
    <citation type="journal article" date="2014" name="Genome Biol. Evol.">
        <title>Comparative genomics and transcriptomics analyses reveal divergent lifestyle features of nematode endoparasitic fungus Hirsutella minnesotensis.</title>
        <authorList>
            <person name="Lai Y."/>
            <person name="Liu K."/>
            <person name="Zhang X."/>
            <person name="Zhang X."/>
            <person name="Li K."/>
            <person name="Wang N."/>
            <person name="Shu C."/>
            <person name="Wu Y."/>
            <person name="Wang C."/>
            <person name="Bushley K.E."/>
            <person name="Xiang M."/>
            <person name="Liu X."/>
        </authorList>
    </citation>
    <scope>NUCLEOTIDE SEQUENCE [LARGE SCALE GENOMIC DNA]</scope>
    <source>
        <strain evidence="5 6">3608</strain>
    </source>
</reference>
<comment type="subcellular location">
    <subcellularLocation>
        <location evidence="1">Mitochondrion</location>
    </subcellularLocation>
</comment>
<keyword evidence="6" id="KW-1185">Reference proteome</keyword>
<feature type="domain" description="Reverse transcriptase Ty1/copia-type" evidence="4">
    <location>
        <begin position="133"/>
        <end position="352"/>
    </location>
</feature>
<dbReference type="PANTHER" id="PTHR11439">
    <property type="entry name" value="GAG-POL-RELATED RETROTRANSPOSON"/>
    <property type="match status" value="1"/>
</dbReference>